<evidence type="ECO:0000313" key="3">
    <source>
        <dbReference type="Proteomes" id="UP000288227"/>
    </source>
</evidence>
<keyword evidence="1" id="KW-1133">Transmembrane helix</keyword>
<dbReference type="Proteomes" id="UP000288227">
    <property type="component" value="Unassembled WGS sequence"/>
</dbReference>
<reference evidence="2 3" key="1">
    <citation type="submission" date="2018-11" db="EMBL/GenBank/DDBJ databases">
        <title>Chryseotalea sanarue gen. nov., sp., nov., a member of the family Cytophagaceae, isolated from a brackish lake in Hamamatsu Japan.</title>
        <authorList>
            <person name="Maejima Y."/>
            <person name="Iino T."/>
            <person name="Muraguchi Y."/>
            <person name="Fukuda K."/>
            <person name="Ohkuma M."/>
            <person name="Moriuchi R."/>
            <person name="Dohra H."/>
            <person name="Kimbara K."/>
            <person name="Shintani M."/>
        </authorList>
    </citation>
    <scope>NUCLEOTIDE SEQUENCE [LARGE SCALE GENOMIC DNA]</scope>
    <source>
        <strain evidence="2 3">Ys</strain>
    </source>
</reference>
<keyword evidence="1" id="KW-0812">Transmembrane</keyword>
<keyword evidence="1" id="KW-0472">Membrane</keyword>
<protein>
    <submittedName>
        <fullName evidence="2">Uncharacterized protein</fullName>
    </submittedName>
</protein>
<dbReference type="AlphaFoldDB" id="A0A401U9A7"/>
<sequence length="115" mass="13492">MFELYTPFEVPGIFGPGGSRNELTDEILGGGLIIGLMMLAFSREKIEDEFVSKMRLESLLWAVYVNYILLILAFFFVYGNFFLDVIIYNMYTILLFFIGRFNFLMYRHLQTPEND</sequence>
<evidence type="ECO:0000313" key="2">
    <source>
        <dbReference type="EMBL" id="GCC51471.1"/>
    </source>
</evidence>
<evidence type="ECO:0000256" key="1">
    <source>
        <dbReference type="SAM" id="Phobius"/>
    </source>
</evidence>
<feature type="transmembrane region" description="Helical" evidence="1">
    <location>
        <begin position="85"/>
        <end position="103"/>
    </location>
</feature>
<comment type="caution">
    <text evidence="2">The sequence shown here is derived from an EMBL/GenBank/DDBJ whole genome shotgun (WGS) entry which is preliminary data.</text>
</comment>
<feature type="transmembrane region" description="Helical" evidence="1">
    <location>
        <begin position="27"/>
        <end position="46"/>
    </location>
</feature>
<dbReference type="EMBL" id="BHXQ01000003">
    <property type="protein sequence ID" value="GCC51471.1"/>
    <property type="molecule type" value="Genomic_DNA"/>
</dbReference>
<name>A0A401U9A7_9BACT</name>
<organism evidence="2 3">
    <name type="scientific">Chryseotalea sanaruensis</name>
    <dbReference type="NCBI Taxonomy" id="2482724"/>
    <lineage>
        <taxon>Bacteria</taxon>
        <taxon>Pseudomonadati</taxon>
        <taxon>Bacteroidota</taxon>
        <taxon>Cytophagia</taxon>
        <taxon>Cytophagales</taxon>
        <taxon>Chryseotaleaceae</taxon>
        <taxon>Chryseotalea</taxon>
    </lineage>
</organism>
<proteinExistence type="predicted"/>
<keyword evidence="3" id="KW-1185">Reference proteome</keyword>
<gene>
    <name evidence="2" type="ORF">SanaruYs_16960</name>
</gene>
<feature type="transmembrane region" description="Helical" evidence="1">
    <location>
        <begin position="58"/>
        <end position="79"/>
    </location>
</feature>
<accession>A0A401U9A7</accession>